<dbReference type="AlphaFoldDB" id="A0A3E2NFW2"/>
<sequence>MDIAVLADIHGNYLALKKCIEYALLHKVETFIFLGDYIGELAYPEKTMQILYDLMDTYECYFIKGNKEDYWLNYQDNRENGWRDNNSTSGSLLYASKSLTDRDLEFFRKLNFTREIAFGKMDPITICHGSPNKTNEKMLPDNDHTIEIMNKTKTPIILCGHTHVQSKFINNLKCLLNPGSVGVSLFSEGRTQFLILHGSKTTWSEEFVSLEYNVDDVINDMYNAKLNEHAPYWSLITETILRGGNISHGRVLSKAMELCKEKTGVCVWPDIPEEYWEQAVNEILEI</sequence>
<evidence type="ECO:0000256" key="1">
    <source>
        <dbReference type="ARBA" id="ARBA00008950"/>
    </source>
</evidence>
<dbReference type="PANTHER" id="PTHR42850:SF2">
    <property type="entry name" value="BLL5683 PROTEIN"/>
    <property type="match status" value="1"/>
</dbReference>
<evidence type="ECO:0000259" key="2">
    <source>
        <dbReference type="Pfam" id="PF12850"/>
    </source>
</evidence>
<dbReference type="Gene3D" id="3.60.21.10">
    <property type="match status" value="1"/>
</dbReference>
<dbReference type="InterPro" id="IPR050126">
    <property type="entry name" value="Ap4A_hydrolase"/>
</dbReference>
<dbReference type="OrthoDB" id="9800565at2"/>
<organism evidence="3 4">
    <name type="scientific">Lacrimispora amygdalina</name>
    <dbReference type="NCBI Taxonomy" id="253257"/>
    <lineage>
        <taxon>Bacteria</taxon>
        <taxon>Bacillati</taxon>
        <taxon>Bacillota</taxon>
        <taxon>Clostridia</taxon>
        <taxon>Lachnospirales</taxon>
        <taxon>Lachnospiraceae</taxon>
        <taxon>Lacrimispora</taxon>
    </lineage>
</organism>
<proteinExistence type="inferred from homology"/>
<dbReference type="Proteomes" id="UP000260680">
    <property type="component" value="Unassembled WGS sequence"/>
</dbReference>
<gene>
    <name evidence="3" type="ORF">DS742_05430</name>
</gene>
<dbReference type="GO" id="GO:0005737">
    <property type="term" value="C:cytoplasm"/>
    <property type="evidence" value="ECO:0007669"/>
    <property type="project" value="TreeGrafter"/>
</dbReference>
<dbReference type="PIRSF" id="PIRSF000883">
    <property type="entry name" value="Pesterase_MJ0912"/>
    <property type="match status" value="1"/>
</dbReference>
<dbReference type="SUPFAM" id="SSF56300">
    <property type="entry name" value="Metallo-dependent phosphatases"/>
    <property type="match status" value="1"/>
</dbReference>
<protein>
    <submittedName>
        <fullName evidence="3">Metallophosphoesterase</fullName>
    </submittedName>
</protein>
<dbReference type="RefSeq" id="WP_117416000.1">
    <property type="nucleotide sequence ID" value="NZ_QOHO01000016.1"/>
</dbReference>
<dbReference type="GO" id="GO:0016791">
    <property type="term" value="F:phosphatase activity"/>
    <property type="evidence" value="ECO:0007669"/>
    <property type="project" value="TreeGrafter"/>
</dbReference>
<reference evidence="3 4" key="1">
    <citation type="submission" date="2018-07" db="EMBL/GenBank/DDBJ databases">
        <title>New species, Clostridium PI-S10-A1B.</title>
        <authorList>
            <person name="Krishna G."/>
            <person name="Summeta K."/>
            <person name="Shikha S."/>
            <person name="Prabhu P.B."/>
            <person name="Suresh K."/>
        </authorList>
    </citation>
    <scope>NUCLEOTIDE SEQUENCE [LARGE SCALE GENOMIC DNA]</scope>
    <source>
        <strain evidence="3 4">PI-S10-A1B</strain>
    </source>
</reference>
<evidence type="ECO:0000313" key="3">
    <source>
        <dbReference type="EMBL" id="RFZ79902.1"/>
    </source>
</evidence>
<name>A0A3E2NFW2_9FIRM</name>
<feature type="domain" description="Calcineurin-like phosphoesterase" evidence="2">
    <location>
        <begin position="1"/>
        <end position="196"/>
    </location>
</feature>
<dbReference type="InterPro" id="IPR024654">
    <property type="entry name" value="Calcineurin-like_PHP_lpxH"/>
</dbReference>
<dbReference type="InterPro" id="IPR029052">
    <property type="entry name" value="Metallo-depent_PP-like"/>
</dbReference>
<accession>A0A3E2NFW2</accession>
<evidence type="ECO:0000313" key="4">
    <source>
        <dbReference type="Proteomes" id="UP000260680"/>
    </source>
</evidence>
<comment type="similarity">
    <text evidence="1">Belongs to the metallophosphoesterase superfamily. YfcE family.</text>
</comment>
<comment type="caution">
    <text evidence="3">The sequence shown here is derived from an EMBL/GenBank/DDBJ whole genome shotgun (WGS) entry which is preliminary data.</text>
</comment>
<dbReference type="InterPro" id="IPR011152">
    <property type="entry name" value="Pesterase_MJ0912"/>
</dbReference>
<dbReference type="Pfam" id="PF12850">
    <property type="entry name" value="Metallophos_2"/>
    <property type="match status" value="1"/>
</dbReference>
<dbReference type="EMBL" id="QOHO01000016">
    <property type="protein sequence ID" value="RFZ79902.1"/>
    <property type="molecule type" value="Genomic_DNA"/>
</dbReference>
<dbReference type="PANTHER" id="PTHR42850">
    <property type="entry name" value="METALLOPHOSPHOESTERASE"/>
    <property type="match status" value="1"/>
</dbReference>